<dbReference type="GO" id="GO:0043161">
    <property type="term" value="P:proteasome-mediated ubiquitin-dependent protein catabolic process"/>
    <property type="evidence" value="ECO:0007669"/>
    <property type="project" value="TreeGrafter"/>
</dbReference>
<dbReference type="SUPFAM" id="SSF52833">
    <property type="entry name" value="Thioredoxin-like"/>
    <property type="match status" value="1"/>
</dbReference>
<comment type="caution">
    <text evidence="4">The sequence shown here is derived from an EMBL/GenBank/DDBJ whole genome shotgun (WGS) entry which is preliminary data.</text>
</comment>
<proteinExistence type="predicted"/>
<accession>A0A9N8W885</accession>
<organism evidence="4 5">
    <name type="scientific">Cetraspora pellucida</name>
    <dbReference type="NCBI Taxonomy" id="1433469"/>
    <lineage>
        <taxon>Eukaryota</taxon>
        <taxon>Fungi</taxon>
        <taxon>Fungi incertae sedis</taxon>
        <taxon>Mucoromycota</taxon>
        <taxon>Glomeromycotina</taxon>
        <taxon>Glomeromycetes</taxon>
        <taxon>Diversisporales</taxon>
        <taxon>Gigasporaceae</taxon>
        <taxon>Cetraspora</taxon>
    </lineage>
</organism>
<dbReference type="Gene3D" id="3.10.20.90">
    <property type="entry name" value="Phosphatidylinositol 3-kinase Catalytic Subunit, Chain A, domain 1"/>
    <property type="match status" value="1"/>
</dbReference>
<keyword evidence="1" id="KW-0597">Phosphoprotein</keyword>
<feature type="domain" description="UBX" evidence="3">
    <location>
        <begin position="369"/>
        <end position="445"/>
    </location>
</feature>
<dbReference type="GO" id="GO:0043130">
    <property type="term" value="F:ubiquitin binding"/>
    <property type="evidence" value="ECO:0007669"/>
    <property type="project" value="TreeGrafter"/>
</dbReference>
<reference evidence="4" key="1">
    <citation type="submission" date="2021-06" db="EMBL/GenBank/DDBJ databases">
        <authorList>
            <person name="Kallberg Y."/>
            <person name="Tangrot J."/>
            <person name="Rosling A."/>
        </authorList>
    </citation>
    <scope>NUCLEOTIDE SEQUENCE</scope>
    <source>
        <strain evidence="4">FL966</strain>
    </source>
</reference>
<dbReference type="InterPro" id="IPR029071">
    <property type="entry name" value="Ubiquitin-like_domsf"/>
</dbReference>
<dbReference type="Proteomes" id="UP000789759">
    <property type="component" value="Unassembled WGS sequence"/>
</dbReference>
<evidence type="ECO:0000256" key="2">
    <source>
        <dbReference type="SAM" id="MobiDB-lite"/>
    </source>
</evidence>
<evidence type="ECO:0000313" key="5">
    <source>
        <dbReference type="Proteomes" id="UP000789759"/>
    </source>
</evidence>
<dbReference type="Pfam" id="PF14555">
    <property type="entry name" value="UBA_4"/>
    <property type="match status" value="1"/>
</dbReference>
<feature type="region of interest" description="Disordered" evidence="2">
    <location>
        <begin position="306"/>
        <end position="344"/>
    </location>
</feature>
<protein>
    <submittedName>
        <fullName evidence="4">4897_t:CDS:1</fullName>
    </submittedName>
</protein>
<dbReference type="Pfam" id="PF13899">
    <property type="entry name" value="Thioredoxin_7"/>
    <property type="match status" value="1"/>
</dbReference>
<dbReference type="Gene3D" id="3.40.30.10">
    <property type="entry name" value="Glutaredoxin"/>
    <property type="match status" value="1"/>
</dbReference>
<dbReference type="InterPro" id="IPR009060">
    <property type="entry name" value="UBA-like_sf"/>
</dbReference>
<dbReference type="InterPro" id="IPR050730">
    <property type="entry name" value="UBX_domain-protein"/>
</dbReference>
<dbReference type="EMBL" id="CAJVQA010000452">
    <property type="protein sequence ID" value="CAG8475595.1"/>
    <property type="molecule type" value="Genomic_DNA"/>
</dbReference>
<dbReference type="Pfam" id="PF00789">
    <property type="entry name" value="UBX"/>
    <property type="match status" value="1"/>
</dbReference>
<dbReference type="PANTHER" id="PTHR23322:SF6">
    <property type="entry name" value="UBX DOMAIN-CONTAINING PROTEIN 7"/>
    <property type="match status" value="1"/>
</dbReference>
<dbReference type="PROSITE" id="PS50033">
    <property type="entry name" value="UBX"/>
    <property type="match status" value="1"/>
</dbReference>
<dbReference type="FunFam" id="3.40.30.10:FF:000079">
    <property type="entry name" value="UBX domain-containing protein 7"/>
    <property type="match status" value="1"/>
</dbReference>
<dbReference type="CDD" id="cd01767">
    <property type="entry name" value="UBX"/>
    <property type="match status" value="1"/>
</dbReference>
<dbReference type="CDD" id="cd02958">
    <property type="entry name" value="UAS"/>
    <property type="match status" value="1"/>
</dbReference>
<dbReference type="PANTHER" id="PTHR23322">
    <property type="entry name" value="FAS-ASSOCIATED PROTEIN"/>
    <property type="match status" value="1"/>
</dbReference>
<dbReference type="AlphaFoldDB" id="A0A9N8W885"/>
<dbReference type="InterPro" id="IPR006577">
    <property type="entry name" value="UAS"/>
</dbReference>
<keyword evidence="5" id="KW-1185">Reference proteome</keyword>
<evidence type="ECO:0000259" key="3">
    <source>
        <dbReference type="PROSITE" id="PS50033"/>
    </source>
</evidence>
<evidence type="ECO:0000313" key="4">
    <source>
        <dbReference type="EMBL" id="CAG8475595.1"/>
    </source>
</evidence>
<dbReference type="OrthoDB" id="270602at2759"/>
<dbReference type="SUPFAM" id="SSF54236">
    <property type="entry name" value="Ubiquitin-like"/>
    <property type="match status" value="1"/>
</dbReference>
<sequence>MAEINEDLISKFCTITNATAKIATDYLAVSDGNVEQAITLYLESGGVDLSSLGVGNNRQETSTAINAVDLTGNDSYFDSDAELAKQLAREDYSEIRAPIAPKRDILVRGDHEDFNNIFEDRMIPGIPRTRRTRDAHRTFADSIVPGDPSTHEDGSDQLANLFKPPFEIMHKDSFERTRTKARDEGKWLMVDIQEITEFSCQMLNRDLWRDPTVQDVVRAHFLFLQFNSDTADGRQYINFYPIESYPHIAIIDPRTGERLRVWNTAMEPTEFIISVTDFLERYSLTDSKNPMPLKFKSAKSVTEMSEEEQLKRALEESTSYNNKVDQESDESETMEVEPVTSEETNIATESPVSSMFDTIHPVERTEVGGGPSTTAIKFRLPDGQNIKRRFDKSDPVRYLFEFIKASVPEAQEKQFELIYNRNSLINQVERTVDEAELSNAVVNYLN</sequence>
<name>A0A9N8W885_9GLOM</name>
<dbReference type="GO" id="GO:0005634">
    <property type="term" value="C:nucleus"/>
    <property type="evidence" value="ECO:0007669"/>
    <property type="project" value="TreeGrafter"/>
</dbReference>
<dbReference type="InterPro" id="IPR036249">
    <property type="entry name" value="Thioredoxin-like_sf"/>
</dbReference>
<dbReference type="Gene3D" id="1.10.8.10">
    <property type="entry name" value="DNA helicase RuvA subunit, C-terminal domain"/>
    <property type="match status" value="1"/>
</dbReference>
<dbReference type="InterPro" id="IPR001012">
    <property type="entry name" value="UBX_dom"/>
</dbReference>
<gene>
    <name evidence="4" type="ORF">CPELLU_LOCUS1279</name>
</gene>
<dbReference type="SUPFAM" id="SSF46934">
    <property type="entry name" value="UBA-like"/>
    <property type="match status" value="1"/>
</dbReference>
<evidence type="ECO:0000256" key="1">
    <source>
        <dbReference type="ARBA" id="ARBA00022553"/>
    </source>
</evidence>
<dbReference type="SMART" id="SM00594">
    <property type="entry name" value="UAS"/>
    <property type="match status" value="1"/>
</dbReference>